<evidence type="ECO:0000256" key="5">
    <source>
        <dbReference type="RuleBase" id="RU363041"/>
    </source>
</evidence>
<organism evidence="7">
    <name type="scientific">Caldiarchaeum subterraneum</name>
    <dbReference type="NCBI Taxonomy" id="311458"/>
    <lineage>
        <taxon>Archaea</taxon>
        <taxon>Nitrososphaerota</taxon>
        <taxon>Candidatus Caldarchaeales</taxon>
        <taxon>Candidatus Caldarchaeaceae</taxon>
        <taxon>Candidatus Caldarchaeum</taxon>
    </lineage>
</organism>
<comment type="similarity">
    <text evidence="5">Belongs to the 4-toluene sulfonate uptake permease (TSUP) (TC 2.A.102) family.</text>
</comment>
<evidence type="ECO:0000313" key="6">
    <source>
        <dbReference type="EMBL" id="HGL40708.1"/>
    </source>
</evidence>
<keyword evidence="4 5" id="KW-0472">Membrane</keyword>
<feature type="transmembrane region" description="Helical" evidence="5">
    <location>
        <begin position="191"/>
        <end position="211"/>
    </location>
</feature>
<feature type="transmembrane region" description="Helical" evidence="5">
    <location>
        <begin position="6"/>
        <end position="23"/>
    </location>
</feature>
<feature type="transmembrane region" description="Helical" evidence="5">
    <location>
        <begin position="99"/>
        <end position="117"/>
    </location>
</feature>
<accession>A0A7C4DZF6</accession>
<dbReference type="AlphaFoldDB" id="A0A7C4DZF6"/>
<protein>
    <recommendedName>
        <fullName evidence="5">Probable membrane transporter protein</fullName>
    </recommendedName>
</protein>
<dbReference type="EMBL" id="DRXG01000109">
    <property type="protein sequence ID" value="HHN52658.1"/>
    <property type="molecule type" value="Genomic_DNA"/>
</dbReference>
<evidence type="ECO:0000256" key="3">
    <source>
        <dbReference type="ARBA" id="ARBA00022989"/>
    </source>
</evidence>
<dbReference type="PANTHER" id="PTHR43701:SF5">
    <property type="entry name" value="MEMBRANE TRANSPORTER PROTEIN-RELATED"/>
    <property type="match status" value="1"/>
</dbReference>
<name>A0A7C4DZF6_CALS0</name>
<evidence type="ECO:0000313" key="7">
    <source>
        <dbReference type="EMBL" id="HGN89765.1"/>
    </source>
</evidence>
<dbReference type="PANTHER" id="PTHR43701">
    <property type="entry name" value="MEMBRANE TRANSPORTER PROTEIN MJ0441-RELATED"/>
    <property type="match status" value="1"/>
</dbReference>
<dbReference type="GO" id="GO:0005886">
    <property type="term" value="C:plasma membrane"/>
    <property type="evidence" value="ECO:0007669"/>
    <property type="project" value="UniProtKB-SubCell"/>
</dbReference>
<evidence type="ECO:0000256" key="1">
    <source>
        <dbReference type="ARBA" id="ARBA00004141"/>
    </source>
</evidence>
<feature type="transmembrane region" description="Helical" evidence="5">
    <location>
        <begin position="30"/>
        <end position="52"/>
    </location>
</feature>
<keyword evidence="2 5" id="KW-0812">Transmembrane</keyword>
<comment type="caution">
    <text evidence="7">The sequence shown here is derived from an EMBL/GenBank/DDBJ whole genome shotgun (WGS) entry which is preliminary data.</text>
</comment>
<keyword evidence="5" id="KW-1003">Cell membrane</keyword>
<dbReference type="EMBL" id="DTAD01000016">
    <property type="protein sequence ID" value="HGN89765.1"/>
    <property type="molecule type" value="Genomic_DNA"/>
</dbReference>
<feature type="transmembrane region" description="Helical" evidence="5">
    <location>
        <begin position="129"/>
        <end position="154"/>
    </location>
</feature>
<dbReference type="Pfam" id="PF01925">
    <property type="entry name" value="TauE"/>
    <property type="match status" value="1"/>
</dbReference>
<gene>
    <name evidence="8" type="ORF">ENM30_05025</name>
    <name evidence="7" type="ORF">ENT82_01355</name>
    <name evidence="6" type="ORF">ENU43_03475</name>
</gene>
<evidence type="ECO:0000256" key="4">
    <source>
        <dbReference type="ARBA" id="ARBA00023136"/>
    </source>
</evidence>
<evidence type="ECO:0000256" key="2">
    <source>
        <dbReference type="ARBA" id="ARBA00022692"/>
    </source>
</evidence>
<sequence length="243" mass="25247">MADGSVIVVVVLLGAAAFFYTLGGFAGGSVFIAILLTANVPAGQAALAGLVFNTVSTSSSILRWRVHFSREMLWFLAGSVPMAFVGGLMFVPDELLRRVMGAAILVGGFTVLTATFKLKKVYLARPVRVLVGCGIGFLAGVTGIGGGVYLAPLLIMLGIANPKTTAATTTTLILLNSLTGILARLPRLQTLLPNPIIFAAIPIILLTAQLGSYTGAKRFSQTAVKRAIALILISLGLYLSLGA</sequence>
<feature type="transmembrane region" description="Helical" evidence="5">
    <location>
        <begin position="166"/>
        <end position="185"/>
    </location>
</feature>
<reference evidence="7" key="1">
    <citation type="journal article" date="2020" name="mSystems">
        <title>Genome- and Community-Level Interaction Insights into Carbon Utilization and Element Cycling Functions of Hydrothermarchaeota in Hydrothermal Sediment.</title>
        <authorList>
            <person name="Zhou Z."/>
            <person name="Liu Y."/>
            <person name="Xu W."/>
            <person name="Pan J."/>
            <person name="Luo Z.H."/>
            <person name="Li M."/>
        </authorList>
    </citation>
    <scope>NUCLEOTIDE SEQUENCE [LARGE SCALE GENOMIC DNA]</scope>
    <source>
        <strain evidence="8">SpSt-1073</strain>
        <strain evidence="7">SpSt-613</strain>
        <strain evidence="6">SpSt-669</strain>
    </source>
</reference>
<dbReference type="InterPro" id="IPR051598">
    <property type="entry name" value="TSUP/Inactive_protease-like"/>
</dbReference>
<evidence type="ECO:0000313" key="8">
    <source>
        <dbReference type="EMBL" id="HHN52658.1"/>
    </source>
</evidence>
<feature type="transmembrane region" description="Helical" evidence="5">
    <location>
        <begin position="72"/>
        <end position="92"/>
    </location>
</feature>
<proteinExistence type="inferred from homology"/>
<feature type="transmembrane region" description="Helical" evidence="5">
    <location>
        <begin position="223"/>
        <end position="241"/>
    </location>
</feature>
<keyword evidence="3 5" id="KW-1133">Transmembrane helix</keyword>
<comment type="subcellular location">
    <subcellularLocation>
        <location evidence="5">Cell membrane</location>
        <topology evidence="5">Multi-pass membrane protein</topology>
    </subcellularLocation>
    <subcellularLocation>
        <location evidence="1">Membrane</location>
        <topology evidence="1">Multi-pass membrane protein</topology>
    </subcellularLocation>
</comment>
<dbReference type="InterPro" id="IPR002781">
    <property type="entry name" value="TM_pro_TauE-like"/>
</dbReference>
<dbReference type="EMBL" id="DTCM01000043">
    <property type="protein sequence ID" value="HGL40708.1"/>
    <property type="molecule type" value="Genomic_DNA"/>
</dbReference>